<organism evidence="2 3">
    <name type="scientific">Roseibium aggregatum</name>
    <dbReference type="NCBI Taxonomy" id="187304"/>
    <lineage>
        <taxon>Bacteria</taxon>
        <taxon>Pseudomonadati</taxon>
        <taxon>Pseudomonadota</taxon>
        <taxon>Alphaproteobacteria</taxon>
        <taxon>Hyphomicrobiales</taxon>
        <taxon>Stappiaceae</taxon>
        <taxon>Roseibium</taxon>
    </lineage>
</organism>
<name>A0A926S6P9_9HYPH</name>
<accession>A0A926S6P9</accession>
<dbReference type="RefSeq" id="WP_190293537.1">
    <property type="nucleotide sequence ID" value="NZ_JABFCZ010000026.1"/>
</dbReference>
<dbReference type="AlphaFoldDB" id="A0A926S6P9"/>
<keyword evidence="1" id="KW-0472">Membrane</keyword>
<keyword evidence="1" id="KW-0812">Transmembrane</keyword>
<proteinExistence type="predicted"/>
<keyword evidence="1" id="KW-1133">Transmembrane helix</keyword>
<comment type="caution">
    <text evidence="2">The sequence shown here is derived from an EMBL/GenBank/DDBJ whole genome shotgun (WGS) entry which is preliminary data.</text>
</comment>
<protein>
    <submittedName>
        <fullName evidence="2">Uncharacterized protein</fullName>
    </submittedName>
</protein>
<feature type="transmembrane region" description="Helical" evidence="1">
    <location>
        <begin position="70"/>
        <end position="91"/>
    </location>
</feature>
<sequence>MSTLSRSRLRLTFPLSVSQVEVLRLAGTAPMGESPVSEEIVMQNTGKRTSQGADNTRQGEIILEKRWNRAIFVSGLAAIGLLAFFLVLASYD</sequence>
<reference evidence="2" key="1">
    <citation type="submission" date="2020-05" db="EMBL/GenBank/DDBJ databases">
        <title>Identification of trans-AT polyketide cluster in two marine bacteria, producers of a novel glutaramide-containing polyketide sesbanimide D and analogs.</title>
        <authorList>
            <person name="Kacar D."/>
            <person name="Rodriguez P."/>
            <person name="Canedo L."/>
            <person name="Gonzalez E."/>
            <person name="Galan B."/>
            <person name="De La Calle F."/>
            <person name="Garcia J.L."/>
        </authorList>
    </citation>
    <scope>NUCLEOTIDE SEQUENCE</scope>
    <source>
        <strain evidence="2">PHM038</strain>
    </source>
</reference>
<dbReference type="EMBL" id="JABFCZ010000026">
    <property type="protein sequence ID" value="MBD1548768.1"/>
    <property type="molecule type" value="Genomic_DNA"/>
</dbReference>
<dbReference type="Proteomes" id="UP000598467">
    <property type="component" value="Unassembled WGS sequence"/>
</dbReference>
<evidence type="ECO:0000313" key="3">
    <source>
        <dbReference type="Proteomes" id="UP000598467"/>
    </source>
</evidence>
<evidence type="ECO:0000313" key="2">
    <source>
        <dbReference type="EMBL" id="MBD1548768.1"/>
    </source>
</evidence>
<gene>
    <name evidence="2" type="ORF">HK439_21090</name>
</gene>
<evidence type="ECO:0000256" key="1">
    <source>
        <dbReference type="SAM" id="Phobius"/>
    </source>
</evidence>